<keyword evidence="3" id="KW-1185">Reference proteome</keyword>
<organism evidence="2 3">
    <name type="scientific">Anaeramoeba ignava</name>
    <name type="common">Anaerobic marine amoeba</name>
    <dbReference type="NCBI Taxonomy" id="1746090"/>
    <lineage>
        <taxon>Eukaryota</taxon>
        <taxon>Metamonada</taxon>
        <taxon>Anaeramoebidae</taxon>
        <taxon>Anaeramoeba</taxon>
    </lineage>
</organism>
<dbReference type="EMBL" id="JAPDFW010000064">
    <property type="protein sequence ID" value="KAJ5075661.1"/>
    <property type="molecule type" value="Genomic_DNA"/>
</dbReference>
<feature type="region of interest" description="Disordered" evidence="1">
    <location>
        <begin position="1"/>
        <end position="57"/>
    </location>
</feature>
<proteinExistence type="predicted"/>
<accession>A0A9Q0LN44</accession>
<name>A0A9Q0LN44_ANAIG</name>
<sequence length="426" mass="50590">MKSNSKSNSKSSEEEKNQSKKRSEKIEEEIKNKKRQNGEEEKELEIENENENKNENENINLIENENEIENENINEDESIYKEIKPKPAKVQIFSNFEISQLNQDLFITAISFDQWKYLESEFSHSSTFYKKEEPKKPEIQKSTFPEEFCLSIFTFLNENNREYQNKEIVENNYKKGKVNFNCVDAKNKNNLEIKINWEKLEIFDLDSQSKRSSLNFHEYQFLVNKHSPNQALALFLRYNKLQNLLLEFSNEKSSQLFIEVVHCYFKHYLERARKKNQNVQLFYKSFFYDPNINKDSIQKFKKFVQFNKKLVSICFAVKKDSQEVPSYFQIHKNIFKLFLDGILLAKENIKNVDLAITENSPKDILFSTRKGNFVLRFGSILLKDFVSEMFIQFQNELSQNPEIPQSLKAPIPKYDLNFSNITDIVN</sequence>
<protein>
    <submittedName>
        <fullName evidence="2">Uncharacterized protein</fullName>
    </submittedName>
</protein>
<comment type="caution">
    <text evidence="2">The sequence shown here is derived from an EMBL/GenBank/DDBJ whole genome shotgun (WGS) entry which is preliminary data.</text>
</comment>
<reference evidence="2" key="1">
    <citation type="submission" date="2022-10" db="EMBL/GenBank/DDBJ databases">
        <title>Novel sulphate-reducing endosymbionts in the free-living metamonad Anaeramoeba.</title>
        <authorList>
            <person name="Jerlstrom-Hultqvist J."/>
            <person name="Cepicka I."/>
            <person name="Gallot-Lavallee L."/>
            <person name="Salas-Leiva D."/>
            <person name="Curtis B.A."/>
            <person name="Zahonova K."/>
            <person name="Pipaliya S."/>
            <person name="Dacks J."/>
            <person name="Roger A.J."/>
        </authorList>
    </citation>
    <scope>NUCLEOTIDE SEQUENCE</scope>
    <source>
        <strain evidence="2">BMAN</strain>
    </source>
</reference>
<feature type="compositionally biased region" description="Low complexity" evidence="1">
    <location>
        <begin position="1"/>
        <end position="10"/>
    </location>
</feature>
<feature type="compositionally biased region" description="Acidic residues" evidence="1">
    <location>
        <begin position="40"/>
        <end position="49"/>
    </location>
</feature>
<gene>
    <name evidence="2" type="ORF">M0811_07231</name>
</gene>
<dbReference type="Proteomes" id="UP001149090">
    <property type="component" value="Unassembled WGS sequence"/>
</dbReference>
<evidence type="ECO:0000313" key="3">
    <source>
        <dbReference type="Proteomes" id="UP001149090"/>
    </source>
</evidence>
<evidence type="ECO:0000313" key="2">
    <source>
        <dbReference type="EMBL" id="KAJ5075661.1"/>
    </source>
</evidence>
<evidence type="ECO:0000256" key="1">
    <source>
        <dbReference type="SAM" id="MobiDB-lite"/>
    </source>
</evidence>
<dbReference type="AlphaFoldDB" id="A0A9Q0LN44"/>
<feature type="compositionally biased region" description="Basic and acidic residues" evidence="1">
    <location>
        <begin position="24"/>
        <end position="39"/>
    </location>
</feature>